<dbReference type="Proteomes" id="UP000692954">
    <property type="component" value="Unassembled WGS sequence"/>
</dbReference>
<reference evidence="3" key="1">
    <citation type="submission" date="2021-01" db="EMBL/GenBank/DDBJ databases">
        <authorList>
            <consortium name="Genoscope - CEA"/>
            <person name="William W."/>
        </authorList>
    </citation>
    <scope>NUCLEOTIDE SEQUENCE</scope>
</reference>
<dbReference type="GO" id="GO:0005524">
    <property type="term" value="F:ATP binding"/>
    <property type="evidence" value="ECO:0007669"/>
    <property type="project" value="InterPro"/>
</dbReference>
<evidence type="ECO:0000313" key="4">
    <source>
        <dbReference type="Proteomes" id="UP000692954"/>
    </source>
</evidence>
<dbReference type="OrthoDB" id="310081at2759"/>
<organism evidence="3 4">
    <name type="scientific">Paramecium sonneborni</name>
    <dbReference type="NCBI Taxonomy" id="65129"/>
    <lineage>
        <taxon>Eukaryota</taxon>
        <taxon>Sar</taxon>
        <taxon>Alveolata</taxon>
        <taxon>Ciliophora</taxon>
        <taxon>Intramacronucleata</taxon>
        <taxon>Oligohymenophorea</taxon>
        <taxon>Peniculida</taxon>
        <taxon>Parameciidae</taxon>
        <taxon>Paramecium</taxon>
    </lineage>
</organism>
<evidence type="ECO:0000313" key="3">
    <source>
        <dbReference type="EMBL" id="CAD8077683.1"/>
    </source>
</evidence>
<protein>
    <recommendedName>
        <fullName evidence="2">Protein kinase domain-containing protein</fullName>
    </recommendedName>
</protein>
<evidence type="ECO:0000259" key="2">
    <source>
        <dbReference type="PROSITE" id="PS50011"/>
    </source>
</evidence>
<evidence type="ECO:0000256" key="1">
    <source>
        <dbReference type="ARBA" id="ARBA00022737"/>
    </source>
</evidence>
<comment type="caution">
    <text evidence="3">The sequence shown here is derived from an EMBL/GenBank/DDBJ whole genome shotgun (WGS) entry which is preliminary data.</text>
</comment>
<dbReference type="EMBL" id="CAJJDN010000036">
    <property type="protein sequence ID" value="CAD8077683.1"/>
    <property type="molecule type" value="Genomic_DNA"/>
</dbReference>
<dbReference type="InterPro" id="IPR003409">
    <property type="entry name" value="MORN"/>
</dbReference>
<sequence length="859" mass="103275">MKRELKKEEFNQKYKPFQQKSSKIFTTNSISQINKDQFWIKKRKIGGKYQDQFQQDIRKEIQNQYKFAEKYPNQALRISDFTTYKKKQFFIVIKIAYFYGDSCQPILCYAKQNCQDDEKGLKQKINLSLKLLEIQKTLSQWEISHLNIKPNNLLYFEDDILLTDFGSNRTFYQNYIKQFSAQKEKIWQQEYCQYNPKAVLEILDDIDYLREVQLNELRVKMTQAKKSKKIEDTLCDSYLDSWAIGVIIIQIFFPEEILKGEINIKSCLAMNIEKLDEKIKIIKEIDSNIGTELKELFYPTYEYSQKQDNKIIFQSSLMIDKDIGNKLKIEQKDEVIEPIVPIIPLENIDSKTIFIHHELVSSLNKSMLLLKGQKISVLKDFLAENALDKKIYRVLDFHELLQLDLCDIKLYLEELQKICNQYEEKIQVLIKNNIFLAENRQKALEYYFNIHQELPEPNIIYYYNKLELYMISQMEQFQIKFETESKLLLPYFSSEMIKQLKKLRKKEIKIDANFNINLQDQEQKITSIYYLDKNNNPHHTEILEIKQREKKIYGFEIFPFNLSLKTRFKVREFIQFKKPECLLQQEEYDSITTKVQREYLNVLYSCLDDNQRDISKYLKAINEIFPKVKQVDKRKYFKVYIQQDMLPKELDPQISDFLQQNFGYLMKINRKYKEYLKQFEDFQITSKYNGFLVNKKCHGLGFRQINENFIQFGIFKYGQLLWGWELVKKEQRIYLYKGQFDNNKKQGDGVLKVFFPQLIKKVNYYRLMLKSKGYFQDDQQVNFGQEIDYEQGFSYNGEFQNSKKEGYGQKIALQENRKDKYIQYRGTFVNNLEHGKGKWLNQDKTERDVEFRNGKLITQ</sequence>
<name>A0A8S1MJD7_9CILI</name>
<proteinExistence type="predicted"/>
<gene>
    <name evidence="3" type="ORF">PSON_ATCC_30995.1.T0360253</name>
</gene>
<keyword evidence="1" id="KW-0677">Repeat</keyword>
<dbReference type="AlphaFoldDB" id="A0A8S1MJD7"/>
<feature type="domain" description="Protein kinase" evidence="2">
    <location>
        <begin position="1"/>
        <end position="360"/>
    </location>
</feature>
<keyword evidence="4" id="KW-1185">Reference proteome</keyword>
<dbReference type="Pfam" id="PF02493">
    <property type="entry name" value="MORN"/>
    <property type="match status" value="3"/>
</dbReference>
<accession>A0A8S1MJD7</accession>
<dbReference type="InterPro" id="IPR000719">
    <property type="entry name" value="Prot_kinase_dom"/>
</dbReference>
<dbReference type="PROSITE" id="PS50011">
    <property type="entry name" value="PROTEIN_KINASE_DOM"/>
    <property type="match status" value="1"/>
</dbReference>
<dbReference type="GO" id="GO:0004672">
    <property type="term" value="F:protein kinase activity"/>
    <property type="evidence" value="ECO:0007669"/>
    <property type="project" value="InterPro"/>
</dbReference>